<keyword evidence="2" id="KW-0808">Transferase</keyword>
<dbReference type="PANTHER" id="PTHR34427">
    <property type="entry name" value="DUF4283 DOMAIN PROTEIN"/>
    <property type="match status" value="1"/>
</dbReference>
<dbReference type="Proteomes" id="UP000245207">
    <property type="component" value="Unassembled WGS sequence"/>
</dbReference>
<dbReference type="EMBL" id="PKPP01013126">
    <property type="protein sequence ID" value="PWA41368.1"/>
    <property type="molecule type" value="Genomic_DNA"/>
</dbReference>
<feature type="region of interest" description="Disordered" evidence="1">
    <location>
        <begin position="1"/>
        <end position="38"/>
    </location>
</feature>
<proteinExistence type="predicted"/>
<dbReference type="AlphaFoldDB" id="A0A2U1KX80"/>
<keyword evidence="3" id="KW-1185">Reference proteome</keyword>
<keyword evidence="2" id="KW-0695">RNA-directed DNA polymerase</keyword>
<reference evidence="2 3" key="1">
    <citation type="journal article" date="2018" name="Mol. Plant">
        <title>The genome of Artemisia annua provides insight into the evolution of Asteraceae family and artemisinin biosynthesis.</title>
        <authorList>
            <person name="Shen Q."/>
            <person name="Zhang L."/>
            <person name="Liao Z."/>
            <person name="Wang S."/>
            <person name="Yan T."/>
            <person name="Shi P."/>
            <person name="Liu M."/>
            <person name="Fu X."/>
            <person name="Pan Q."/>
            <person name="Wang Y."/>
            <person name="Lv Z."/>
            <person name="Lu X."/>
            <person name="Zhang F."/>
            <person name="Jiang W."/>
            <person name="Ma Y."/>
            <person name="Chen M."/>
            <person name="Hao X."/>
            <person name="Li L."/>
            <person name="Tang Y."/>
            <person name="Lv G."/>
            <person name="Zhou Y."/>
            <person name="Sun X."/>
            <person name="Brodelius P.E."/>
            <person name="Rose J.K.C."/>
            <person name="Tang K."/>
        </authorList>
    </citation>
    <scope>NUCLEOTIDE SEQUENCE [LARGE SCALE GENOMIC DNA]</scope>
    <source>
        <strain evidence="3">cv. Huhao1</strain>
        <tissue evidence="2">Leaf</tissue>
    </source>
</reference>
<feature type="compositionally biased region" description="Basic and acidic residues" evidence="1">
    <location>
        <begin position="115"/>
        <end position="133"/>
    </location>
</feature>
<comment type="caution">
    <text evidence="2">The sequence shown here is derived from an EMBL/GenBank/DDBJ whole genome shotgun (WGS) entry which is preliminary data.</text>
</comment>
<organism evidence="2 3">
    <name type="scientific">Artemisia annua</name>
    <name type="common">Sweet wormwood</name>
    <dbReference type="NCBI Taxonomy" id="35608"/>
    <lineage>
        <taxon>Eukaryota</taxon>
        <taxon>Viridiplantae</taxon>
        <taxon>Streptophyta</taxon>
        <taxon>Embryophyta</taxon>
        <taxon>Tracheophyta</taxon>
        <taxon>Spermatophyta</taxon>
        <taxon>Magnoliopsida</taxon>
        <taxon>eudicotyledons</taxon>
        <taxon>Gunneridae</taxon>
        <taxon>Pentapetalae</taxon>
        <taxon>asterids</taxon>
        <taxon>campanulids</taxon>
        <taxon>Asterales</taxon>
        <taxon>Asteraceae</taxon>
        <taxon>Asteroideae</taxon>
        <taxon>Anthemideae</taxon>
        <taxon>Artemisiinae</taxon>
        <taxon>Artemisia</taxon>
    </lineage>
</organism>
<feature type="compositionally biased region" description="Basic and acidic residues" evidence="1">
    <location>
        <begin position="376"/>
        <end position="388"/>
    </location>
</feature>
<feature type="region of interest" description="Disordered" evidence="1">
    <location>
        <begin position="369"/>
        <end position="399"/>
    </location>
</feature>
<name>A0A2U1KX80_ARTAN</name>
<feature type="compositionally biased region" description="Basic and acidic residues" evidence="1">
    <location>
        <begin position="1"/>
        <end position="17"/>
    </location>
</feature>
<feature type="region of interest" description="Disordered" evidence="1">
    <location>
        <begin position="98"/>
        <end position="133"/>
    </location>
</feature>
<protein>
    <submittedName>
        <fullName evidence="2">RNA-directed DNA polymerase, eukaryota</fullName>
    </submittedName>
</protein>
<evidence type="ECO:0000256" key="1">
    <source>
        <dbReference type="SAM" id="MobiDB-lite"/>
    </source>
</evidence>
<sequence>MRGMPMEREKDKEWEQPRHRKRNTPQAVHHQQQHYQHGGESTTFYVANLPNLPGDCTLGTLWKEFRLCDVRNNDAMVKALTNVRLGQDKIHANVARFRKEDSREHHVSKRGNTNRPDHVDRSRGRESNVEVRRTVEHTRTNPWKMTNHFQPAANVSRLDGNSFCKTIVIPNKTFPIQSALGRCSLVGNVKDVIRLCRMDEFLQSDEVKDVTVKYIAGMKVLLTFFTNGLADEFLSKEDLWGGWFSEMLRWNGQQIAFERVVWLKISGVPIQLWDKEVFNLIGTGFGSVVQQSAACLKDGNLAFETVAVLMKETGRISESVKLLWDGQSIMVRVDEIEETWCPDFLKASPDPNRELELNLDNGEFTVVAKPPDGSEPMDHELEDGEIRVNDNGSGGRRVR</sequence>
<dbReference type="PANTHER" id="PTHR34427:SF5">
    <property type="entry name" value="DUF4283 DOMAIN-CONTAINING PROTEIN"/>
    <property type="match status" value="1"/>
</dbReference>
<evidence type="ECO:0000313" key="2">
    <source>
        <dbReference type="EMBL" id="PWA41368.1"/>
    </source>
</evidence>
<gene>
    <name evidence="2" type="ORF">CTI12_AA552710</name>
</gene>
<dbReference type="OrthoDB" id="1750800at2759"/>
<keyword evidence="2" id="KW-0548">Nucleotidyltransferase</keyword>
<accession>A0A2U1KX80</accession>
<dbReference type="GO" id="GO:0003964">
    <property type="term" value="F:RNA-directed DNA polymerase activity"/>
    <property type="evidence" value="ECO:0007669"/>
    <property type="project" value="UniProtKB-KW"/>
</dbReference>
<evidence type="ECO:0000313" key="3">
    <source>
        <dbReference type="Proteomes" id="UP000245207"/>
    </source>
</evidence>